<dbReference type="GO" id="GO:0008270">
    <property type="term" value="F:zinc ion binding"/>
    <property type="evidence" value="ECO:0007669"/>
    <property type="project" value="UniProtKB-KW"/>
</dbReference>
<feature type="domain" description="IPT/TIG" evidence="12">
    <location>
        <begin position="295"/>
        <end position="377"/>
    </location>
</feature>
<dbReference type="Gene3D" id="2.60.40.3180">
    <property type="entry name" value="Transcription factor COE1, DNA-binding domain"/>
    <property type="match status" value="1"/>
</dbReference>
<dbReference type="GO" id="GO:0003677">
    <property type="term" value="F:DNA binding"/>
    <property type="evidence" value="ECO:0007669"/>
    <property type="project" value="UniProtKB-KW"/>
</dbReference>
<dbReference type="Pfam" id="PF01833">
    <property type="entry name" value="TIG"/>
    <property type="match status" value="1"/>
</dbReference>
<keyword evidence="3 11" id="KW-0217">Developmental protein</keyword>
<sequence length="473" mass="53322">MFRVEPKMEPSMTALGMSFTQRGLHQVPGMICIEPSREVSWNIYGQEGGDKNTSDDDQIIDKIQAEFINSLREAKTESVGIVKAHFEKQPPPNLRKSNFFHFVIALYDKNGHPIEVEKTNFVGFIEGKKEAENEQTSNGIHYRVQLLYASGARAEQDLYVRLIDSQTRTAIVYEGTDKNPEMRRVLLTHEVMCTRCCEKKSCGNRNETPSDPVIIDRFFIKFFLKCNQNCLKNAGNPRDMRRFQVIILPQISVDGISYGISENMFVHNNSKHGRKFTKRLHDATDALYHPHLSAPVIHEIFPCEAWTGVNTTAMIRGDNFHDGIQVMFGSCPVWSEVTSQHTIKIQVPPRPVPGVIDVSLTVKSKPVSLKSTYKFTYISPKEPNLEYGFQLLSKCIPRHFGDPERLPKETILKRSAEFMEALLATVQQHRPNGLNSLLPTMNGSAAGVTVSTFNAYGGQIAASMQEAGSQWPE</sequence>
<evidence type="ECO:0000259" key="13">
    <source>
        <dbReference type="Pfam" id="PF16422"/>
    </source>
</evidence>
<dbReference type="EMBL" id="JAVRJZ010000081">
    <property type="protein sequence ID" value="KAK2703661.1"/>
    <property type="molecule type" value="Genomic_DNA"/>
</dbReference>
<protein>
    <recommendedName>
        <fullName evidence="17">IPT/TIG domain-containing protein</fullName>
    </recommendedName>
</protein>
<evidence type="ECO:0000256" key="2">
    <source>
        <dbReference type="ARBA" id="ARBA00010340"/>
    </source>
</evidence>
<dbReference type="GO" id="GO:0006355">
    <property type="term" value="P:regulation of DNA-templated transcription"/>
    <property type="evidence" value="ECO:0007669"/>
    <property type="project" value="InterPro"/>
</dbReference>
<dbReference type="InterPro" id="IPR032200">
    <property type="entry name" value="COE_DBD"/>
</dbReference>
<evidence type="ECO:0000256" key="6">
    <source>
        <dbReference type="ARBA" id="ARBA00022833"/>
    </source>
</evidence>
<dbReference type="Proteomes" id="UP001187531">
    <property type="component" value="Unassembled WGS sequence"/>
</dbReference>
<dbReference type="AlphaFoldDB" id="A0AA88KVC7"/>
<keyword evidence="16" id="KW-1185">Reference proteome</keyword>
<proteinExistence type="inferred from homology"/>
<dbReference type="InterPro" id="IPR032201">
    <property type="entry name" value="COE_HLH"/>
</dbReference>
<evidence type="ECO:0000256" key="3">
    <source>
        <dbReference type="ARBA" id="ARBA00022473"/>
    </source>
</evidence>
<dbReference type="CDD" id="cd11606">
    <property type="entry name" value="COE_DBD"/>
    <property type="match status" value="1"/>
</dbReference>
<dbReference type="InterPro" id="IPR003523">
    <property type="entry name" value="Transcription_factor_COE"/>
</dbReference>
<dbReference type="Pfam" id="PF16423">
    <property type="entry name" value="COE1_HLH"/>
    <property type="match status" value="1"/>
</dbReference>
<name>A0AA88KVC7_ARTSF</name>
<dbReference type="Gene3D" id="2.60.40.10">
    <property type="entry name" value="Immunoglobulins"/>
    <property type="match status" value="1"/>
</dbReference>
<evidence type="ECO:0000256" key="10">
    <source>
        <dbReference type="ARBA" id="ARBA00023242"/>
    </source>
</evidence>
<evidence type="ECO:0000256" key="9">
    <source>
        <dbReference type="ARBA" id="ARBA00023163"/>
    </source>
</evidence>
<evidence type="ECO:0000259" key="12">
    <source>
        <dbReference type="Pfam" id="PF01833"/>
    </source>
</evidence>
<comment type="subcellular location">
    <subcellularLocation>
        <location evidence="1 11">Nucleus</location>
    </subcellularLocation>
</comment>
<dbReference type="InterPro" id="IPR002909">
    <property type="entry name" value="IPT_dom"/>
</dbReference>
<dbReference type="InterPro" id="IPR014756">
    <property type="entry name" value="Ig_E-set"/>
</dbReference>
<keyword evidence="6 11" id="KW-0862">Zinc</keyword>
<keyword evidence="7 11" id="KW-0805">Transcription regulation</keyword>
<evidence type="ECO:0000256" key="4">
    <source>
        <dbReference type="ARBA" id="ARBA00022723"/>
    </source>
</evidence>
<feature type="non-terminal residue" evidence="15">
    <location>
        <position position="1"/>
    </location>
</feature>
<evidence type="ECO:0000313" key="16">
    <source>
        <dbReference type="Proteomes" id="UP001187531"/>
    </source>
</evidence>
<gene>
    <name evidence="15" type="ORF">QYM36_017957</name>
</gene>
<feature type="domain" description="Transcription factor COE helix-loop-helix" evidence="14">
    <location>
        <begin position="382"/>
        <end position="422"/>
    </location>
</feature>
<keyword evidence="8 11" id="KW-0238">DNA-binding</keyword>
<dbReference type="FunFam" id="2.60.40.3180:FF:000002">
    <property type="entry name" value="transcription factor COE2 isoform X1"/>
    <property type="match status" value="1"/>
</dbReference>
<evidence type="ECO:0000256" key="11">
    <source>
        <dbReference type="RuleBase" id="RU004489"/>
    </source>
</evidence>
<keyword evidence="4 11" id="KW-0479">Metal-binding</keyword>
<dbReference type="Pfam" id="PF16422">
    <property type="entry name" value="COE1_DBD"/>
    <property type="match status" value="1"/>
</dbReference>
<keyword evidence="9 11" id="KW-0804">Transcription</keyword>
<evidence type="ECO:0000256" key="7">
    <source>
        <dbReference type="ARBA" id="ARBA00023015"/>
    </source>
</evidence>
<dbReference type="PANTHER" id="PTHR10747">
    <property type="entry name" value="TRANSCRIPTION FACTOR COE FAMILY MEMBER"/>
    <property type="match status" value="1"/>
</dbReference>
<reference evidence="15" key="1">
    <citation type="submission" date="2023-07" db="EMBL/GenBank/DDBJ databases">
        <title>Chromosome-level genome assembly of Artemia franciscana.</title>
        <authorList>
            <person name="Jo E."/>
        </authorList>
    </citation>
    <scope>NUCLEOTIDE SEQUENCE</scope>
    <source>
        <tissue evidence="15">Whole body</tissue>
    </source>
</reference>
<feature type="domain" description="Transcription factor COE DNA-binding" evidence="13">
    <location>
        <begin position="59"/>
        <end position="276"/>
    </location>
</feature>
<evidence type="ECO:0000256" key="8">
    <source>
        <dbReference type="ARBA" id="ARBA00023125"/>
    </source>
</evidence>
<evidence type="ECO:0008006" key="17">
    <source>
        <dbReference type="Google" id="ProtNLM"/>
    </source>
</evidence>
<evidence type="ECO:0000256" key="1">
    <source>
        <dbReference type="ARBA" id="ARBA00004123"/>
    </source>
</evidence>
<dbReference type="Gene3D" id="1.10.287.4280">
    <property type="match status" value="1"/>
</dbReference>
<dbReference type="InterPro" id="IPR038173">
    <property type="entry name" value="COE_DBD_sf"/>
</dbReference>
<evidence type="ECO:0000256" key="5">
    <source>
        <dbReference type="ARBA" id="ARBA00022771"/>
    </source>
</evidence>
<comment type="caution">
    <text evidence="15">The sequence shown here is derived from an EMBL/GenBank/DDBJ whole genome shotgun (WGS) entry which is preliminary data.</text>
</comment>
<evidence type="ECO:0000313" key="15">
    <source>
        <dbReference type="EMBL" id="KAK2703661.1"/>
    </source>
</evidence>
<accession>A0AA88KVC7</accession>
<comment type="similarity">
    <text evidence="2 11">Belongs to the COE family.</text>
</comment>
<keyword evidence="10 11" id="KW-0539">Nucleus</keyword>
<evidence type="ECO:0000259" key="14">
    <source>
        <dbReference type="Pfam" id="PF16423"/>
    </source>
</evidence>
<organism evidence="15 16">
    <name type="scientific">Artemia franciscana</name>
    <name type="common">Brine shrimp</name>
    <name type="synonym">Artemia sanfranciscana</name>
    <dbReference type="NCBI Taxonomy" id="6661"/>
    <lineage>
        <taxon>Eukaryota</taxon>
        <taxon>Metazoa</taxon>
        <taxon>Ecdysozoa</taxon>
        <taxon>Arthropoda</taxon>
        <taxon>Crustacea</taxon>
        <taxon>Branchiopoda</taxon>
        <taxon>Anostraca</taxon>
        <taxon>Artemiidae</taxon>
        <taxon>Artemia</taxon>
    </lineage>
</organism>
<keyword evidence="5 11" id="KW-0863">Zinc-finger</keyword>
<dbReference type="InterPro" id="IPR013783">
    <property type="entry name" value="Ig-like_fold"/>
</dbReference>
<dbReference type="SUPFAM" id="SSF81296">
    <property type="entry name" value="E set domains"/>
    <property type="match status" value="1"/>
</dbReference>
<dbReference type="GO" id="GO:0005634">
    <property type="term" value="C:nucleus"/>
    <property type="evidence" value="ECO:0007669"/>
    <property type="project" value="UniProtKB-SubCell"/>
</dbReference>